<feature type="chain" id="PRO_5018020597" evidence="1">
    <location>
        <begin position="21"/>
        <end position="247"/>
    </location>
</feature>
<dbReference type="Proteomes" id="UP000276133">
    <property type="component" value="Unassembled WGS sequence"/>
</dbReference>
<gene>
    <name evidence="2" type="ORF">BpHYR1_017798</name>
</gene>
<dbReference type="OrthoDB" id="10323145at2759"/>
<keyword evidence="3" id="KW-1185">Reference proteome</keyword>
<dbReference type="EMBL" id="REGN01003084">
    <property type="protein sequence ID" value="RNA24631.1"/>
    <property type="molecule type" value="Genomic_DNA"/>
</dbReference>
<evidence type="ECO:0000256" key="1">
    <source>
        <dbReference type="SAM" id="SignalP"/>
    </source>
</evidence>
<protein>
    <submittedName>
        <fullName evidence="2">DNA polymerase</fullName>
    </submittedName>
</protein>
<accession>A0A3M7RM74</accession>
<keyword evidence="1" id="KW-0732">Signal</keyword>
<organism evidence="2 3">
    <name type="scientific">Brachionus plicatilis</name>
    <name type="common">Marine rotifer</name>
    <name type="synonym">Brachionus muelleri</name>
    <dbReference type="NCBI Taxonomy" id="10195"/>
    <lineage>
        <taxon>Eukaryota</taxon>
        <taxon>Metazoa</taxon>
        <taxon>Spiralia</taxon>
        <taxon>Gnathifera</taxon>
        <taxon>Rotifera</taxon>
        <taxon>Eurotatoria</taxon>
        <taxon>Monogononta</taxon>
        <taxon>Pseudotrocha</taxon>
        <taxon>Ploima</taxon>
        <taxon>Brachionidae</taxon>
        <taxon>Brachionus</taxon>
    </lineage>
</organism>
<name>A0A3M7RM74_BRAPC</name>
<reference evidence="2 3" key="1">
    <citation type="journal article" date="2018" name="Sci. Rep.">
        <title>Genomic signatures of local adaptation to the degree of environmental predictability in rotifers.</title>
        <authorList>
            <person name="Franch-Gras L."/>
            <person name="Hahn C."/>
            <person name="Garcia-Roger E.M."/>
            <person name="Carmona M.J."/>
            <person name="Serra M."/>
            <person name="Gomez A."/>
        </authorList>
    </citation>
    <scope>NUCLEOTIDE SEQUENCE [LARGE SCALE GENOMIC DNA]</scope>
    <source>
        <strain evidence="2">HYR1</strain>
    </source>
</reference>
<evidence type="ECO:0000313" key="2">
    <source>
        <dbReference type="EMBL" id="RNA24631.1"/>
    </source>
</evidence>
<sequence>MKFFILSIILGFTLISVLDTKTVKHDHESHKEKRFLGSVTSWINNNIIDPVTSGVNNVVNAISDPLASFGNQLQGIAGSMDNFFSNTLVDAVNTAFDKIKDQSISIYHMAVDFFFPTGENGSVLGDPCNTVCFQRINYQNKLVDYFFDRPNGCISKGFIDPSVNVFNSCCDQHNYCLNEKCCTNNCQTLKNDCDTKYNNCLKQKCTEFIFDDVQFYTCLARASYIASSAVNRTCSTTINQNRKICYC</sequence>
<evidence type="ECO:0000313" key="3">
    <source>
        <dbReference type="Proteomes" id="UP000276133"/>
    </source>
</evidence>
<comment type="caution">
    <text evidence="2">The sequence shown here is derived from an EMBL/GenBank/DDBJ whole genome shotgun (WGS) entry which is preliminary data.</text>
</comment>
<dbReference type="AlphaFoldDB" id="A0A3M7RM74"/>
<proteinExistence type="predicted"/>
<feature type="signal peptide" evidence="1">
    <location>
        <begin position="1"/>
        <end position="20"/>
    </location>
</feature>